<evidence type="ECO:0000256" key="9">
    <source>
        <dbReference type="ARBA" id="ARBA00023134"/>
    </source>
</evidence>
<sequence>MSDTSQHQNLAIIGHVDHGKSTLVGRLLYETGSVPEHVIEQHREEAEEKGKGGFEFAYVMDNLSEERERGVTIDIAHQEFSTDAYDFTIVDTPGHRDFVKNMITGASQADHAVLVVAADDGVAPQTQEHVFLARTLGIDELIVAVNKMDIVDYKESTYDEVVDEVTQLLNQVQFNTEDASFIPVSAFEGDNVAEHSENTDWYDGEILLEALNDLPEPEPPTDAPLRLPIQDVYTISGIGTVPVGRIETGIMNVGDSVSFQPSDVSGEVKTIEMHHEEVPEARPGDNVGFNVRGIGKDDIRRGDVCGPADEPPSVAETFQAQIVVMQHPSVITAGYTPVFHAHTAQVACTIESIDRKMDPSSGEVADEDPDYIQSGDAAVVTIRPQKPLSIEPSGDIPELGSFAIRDMGQTIAAGKVLEVHERS</sequence>
<evidence type="ECO:0000256" key="5">
    <source>
        <dbReference type="ARBA" id="ARBA00022768"/>
    </source>
</evidence>
<dbReference type="HOGENOM" id="CLU_007265_3_5_2"/>
<dbReference type="PROSITE" id="PS00301">
    <property type="entry name" value="G_TR_1"/>
    <property type="match status" value="1"/>
</dbReference>
<dbReference type="NCBIfam" id="TIGR00231">
    <property type="entry name" value="small_GTP"/>
    <property type="match status" value="1"/>
</dbReference>
<dbReference type="OrthoDB" id="371718at2157"/>
<dbReference type="Proteomes" id="UP000011543">
    <property type="component" value="Unassembled WGS sequence"/>
</dbReference>
<evidence type="ECO:0000256" key="10">
    <source>
        <dbReference type="HAMAP-Rule" id="MF_00118"/>
    </source>
</evidence>
<dbReference type="eggNOG" id="arCOG01561">
    <property type="taxonomic scope" value="Archaea"/>
</dbReference>
<feature type="binding site" evidence="10">
    <location>
        <begin position="91"/>
        <end position="95"/>
    </location>
    <ligand>
        <name>GTP</name>
        <dbReference type="ChEBI" id="CHEBI:37565"/>
    </ligand>
</feature>
<dbReference type="CDD" id="cd03693">
    <property type="entry name" value="EF1_alpha_II"/>
    <property type="match status" value="1"/>
</dbReference>
<dbReference type="Pfam" id="PF00009">
    <property type="entry name" value="GTP_EFTU"/>
    <property type="match status" value="1"/>
</dbReference>
<dbReference type="FunFam" id="2.40.30.10:FF:000003">
    <property type="entry name" value="Elongation factor 1-alpha"/>
    <property type="match status" value="1"/>
</dbReference>
<dbReference type="HAMAP" id="MF_00118_A">
    <property type="entry name" value="EF_Tu_A"/>
    <property type="match status" value="1"/>
</dbReference>
<feature type="binding site" evidence="10">
    <location>
        <begin position="14"/>
        <end position="21"/>
    </location>
    <ligand>
        <name>GTP</name>
        <dbReference type="ChEBI" id="CHEBI:37565"/>
    </ligand>
</feature>
<comment type="subcellular location">
    <subcellularLocation>
        <location evidence="1 10">Cytoplasm</location>
    </subcellularLocation>
</comment>
<dbReference type="InterPro" id="IPR004161">
    <property type="entry name" value="EFTu-like_2"/>
</dbReference>
<dbReference type="SUPFAM" id="SSF50447">
    <property type="entry name" value="Translation proteins"/>
    <property type="match status" value="1"/>
</dbReference>
<keyword evidence="7 10" id="KW-0460">Magnesium</keyword>
<name>D3SSG6_NATMM</name>
<evidence type="ECO:0000313" key="14">
    <source>
        <dbReference type="Proteomes" id="UP000001879"/>
    </source>
</evidence>
<dbReference type="InterPro" id="IPR031157">
    <property type="entry name" value="G_TR_CS"/>
</dbReference>
<gene>
    <name evidence="12" type="primary">tef1a2</name>
    <name evidence="10" type="synonym">tuf</name>
    <name evidence="12" type="ordered locus">Nmag_3261</name>
    <name evidence="13" type="ORF">C500_13931</name>
</gene>
<dbReference type="InterPro" id="IPR005225">
    <property type="entry name" value="Small_GTP-bd"/>
</dbReference>
<evidence type="ECO:0000256" key="8">
    <source>
        <dbReference type="ARBA" id="ARBA00022917"/>
    </source>
</evidence>
<evidence type="ECO:0000256" key="1">
    <source>
        <dbReference type="ARBA" id="ARBA00004496"/>
    </source>
</evidence>
<dbReference type="GO" id="GO:0005737">
    <property type="term" value="C:cytoplasm"/>
    <property type="evidence" value="ECO:0007669"/>
    <property type="project" value="UniProtKB-SubCell"/>
</dbReference>
<dbReference type="KEGG" id="nmg:Nmag_3261"/>
<dbReference type="Gene3D" id="3.40.50.300">
    <property type="entry name" value="P-loop containing nucleotide triphosphate hydrolases"/>
    <property type="match status" value="1"/>
</dbReference>
<dbReference type="InterPro" id="IPR009000">
    <property type="entry name" value="Transl_B-barrel_sf"/>
</dbReference>
<evidence type="ECO:0000256" key="2">
    <source>
        <dbReference type="ARBA" id="ARBA00022490"/>
    </source>
</evidence>
<dbReference type="EMBL" id="CP001932">
    <property type="protein sequence ID" value="ADD06811.1"/>
    <property type="molecule type" value="Genomic_DNA"/>
</dbReference>
<reference evidence="12 14" key="2">
    <citation type="journal article" date="2012" name="BMC Genomics">
        <title>A comparative genomics perspective on the genetic content of the alkaliphilic haloarchaeon Natrialba magadii ATCC 43099T.</title>
        <authorList>
            <person name="Siddaramappa S."/>
            <person name="Challacombe J.F."/>
            <person name="Decastro R.E."/>
            <person name="Pfeiffer F."/>
            <person name="Sastre D.E."/>
            <person name="Gimenez M.I."/>
            <person name="Paggi R.A."/>
            <person name="Detter J.C."/>
            <person name="Davenport K.W."/>
            <person name="Goodwin L.A."/>
            <person name="Kyrpides N."/>
            <person name="Tapia R."/>
            <person name="Pitluck S."/>
            <person name="Lucas S."/>
            <person name="Woyke T."/>
            <person name="Maupin-Furlow J.A."/>
        </authorList>
    </citation>
    <scope>NUCLEOTIDE SEQUENCE [LARGE SCALE GENOMIC DNA]</scope>
    <source>
        <strain evidence="12">ATCC 43099</strain>
        <strain evidence="14">ATCC 43099 / DSM 3394 / CCM 3739 / CIP 104546 / IAM 13178 / JCM 8861 / NBRC 102185 / NCIMB 2190 / MS3</strain>
    </source>
</reference>
<dbReference type="NCBIfam" id="TIGR00483">
    <property type="entry name" value="EF-1_alpha"/>
    <property type="match status" value="1"/>
</dbReference>
<dbReference type="SUPFAM" id="SSF50465">
    <property type="entry name" value="EF-Tu/eEF-1alpha/eIF2-gamma C-terminal domain"/>
    <property type="match status" value="1"/>
</dbReference>
<keyword evidence="2 10" id="KW-0963">Cytoplasm</keyword>
<dbReference type="InterPro" id="IPR009001">
    <property type="entry name" value="Transl_elong_EF1A/Init_IF2_C"/>
</dbReference>
<reference evidence="12" key="4">
    <citation type="submission" date="2016-09" db="EMBL/GenBank/DDBJ databases">
        <authorList>
            <person name="Pfeiffer F."/>
        </authorList>
    </citation>
    <scope>NUCLEOTIDE SEQUENCE</scope>
    <source>
        <strain evidence="12">ATCC 43099</strain>
    </source>
</reference>
<keyword evidence="3 10" id="KW-0479">Metal-binding</keyword>
<dbReference type="InterPro" id="IPR000795">
    <property type="entry name" value="T_Tr_GTP-bd_dom"/>
</dbReference>
<protein>
    <recommendedName>
        <fullName evidence="10">Elongation factor 1-alpha</fullName>
        <shortName evidence="10">EF-1-alpha</shortName>
        <ecNumber evidence="10">3.6.5.3</ecNumber>
    </recommendedName>
    <alternativeName>
        <fullName evidence="10">Elongation factor Tu</fullName>
        <shortName evidence="10">EF-Tu</shortName>
    </alternativeName>
</protein>
<evidence type="ECO:0000256" key="4">
    <source>
        <dbReference type="ARBA" id="ARBA00022741"/>
    </source>
</evidence>
<evidence type="ECO:0000256" key="7">
    <source>
        <dbReference type="ARBA" id="ARBA00022842"/>
    </source>
</evidence>
<dbReference type="EC" id="3.6.5.3" evidence="10"/>
<reference evidence="13 15" key="3">
    <citation type="journal article" date="2014" name="PLoS Genet.">
        <title>Phylogenetically driven sequencing of extremely halophilic archaea reveals strategies for static and dynamic osmo-response.</title>
        <authorList>
            <person name="Becker E.A."/>
            <person name="Seitzer P.M."/>
            <person name="Tritt A."/>
            <person name="Larsen D."/>
            <person name="Krusor M."/>
            <person name="Yao A.I."/>
            <person name="Wu D."/>
            <person name="Madern D."/>
            <person name="Eisen J.A."/>
            <person name="Darling A.E."/>
            <person name="Facciotti M.T."/>
        </authorList>
    </citation>
    <scope>NUCLEOTIDE SEQUENCE [LARGE SCALE GENOMIC DNA]</scope>
    <source>
        <strain evidence="15">ATCC 43099 / DSM 3394 / CCM 3739 / CIP 104546 / IAM 13178 / JCM 8861 / NBRC 102185 / NCIMB 2190 / MS3</strain>
        <strain evidence="13">MS-3</strain>
    </source>
</reference>
<evidence type="ECO:0000313" key="13">
    <source>
        <dbReference type="EMBL" id="ELY27753.1"/>
    </source>
</evidence>
<keyword evidence="5 10" id="KW-0251">Elongation factor</keyword>
<dbReference type="SUPFAM" id="SSF52540">
    <property type="entry name" value="P-loop containing nucleoside triphosphate hydrolases"/>
    <property type="match status" value="1"/>
</dbReference>
<dbReference type="PATRIC" id="fig|547559.17.peg.2756"/>
<feature type="binding site" evidence="10">
    <location>
        <begin position="146"/>
        <end position="149"/>
    </location>
    <ligand>
        <name>GTP</name>
        <dbReference type="ChEBI" id="CHEBI:37565"/>
    </ligand>
</feature>
<evidence type="ECO:0000256" key="6">
    <source>
        <dbReference type="ARBA" id="ARBA00022801"/>
    </source>
</evidence>
<dbReference type="GO" id="GO:0005525">
    <property type="term" value="F:GTP binding"/>
    <property type="evidence" value="ECO:0007669"/>
    <property type="project" value="UniProtKB-UniRule"/>
</dbReference>
<dbReference type="AlphaFoldDB" id="D3SSG6"/>
<dbReference type="GeneID" id="8826125"/>
<dbReference type="CDD" id="cd03705">
    <property type="entry name" value="EF1_alpha_III"/>
    <property type="match status" value="1"/>
</dbReference>
<dbReference type="STRING" id="547559.Nmag_3261"/>
<dbReference type="InterPro" id="IPR027417">
    <property type="entry name" value="P-loop_NTPase"/>
</dbReference>
<feature type="binding site" evidence="10">
    <location>
        <position position="21"/>
    </location>
    <ligand>
        <name>Mg(2+)</name>
        <dbReference type="ChEBI" id="CHEBI:18420"/>
    </ligand>
</feature>
<feature type="domain" description="Tr-type G" evidence="11">
    <location>
        <begin position="5"/>
        <end position="221"/>
    </location>
</feature>
<evidence type="ECO:0000313" key="15">
    <source>
        <dbReference type="Proteomes" id="UP000011543"/>
    </source>
</evidence>
<keyword evidence="9 10" id="KW-0342">GTP-binding</keyword>
<dbReference type="NCBIfam" id="NF008969">
    <property type="entry name" value="PRK12317.1"/>
    <property type="match status" value="1"/>
</dbReference>
<evidence type="ECO:0000259" key="11">
    <source>
        <dbReference type="PROSITE" id="PS51722"/>
    </source>
</evidence>
<keyword evidence="6 10" id="KW-0378">Hydrolase</keyword>
<dbReference type="Pfam" id="PF22594">
    <property type="entry name" value="GTP-eEF1A_C"/>
    <property type="match status" value="1"/>
</dbReference>
<dbReference type="PRINTS" id="PR00315">
    <property type="entry name" value="ELONGATNFCT"/>
</dbReference>
<dbReference type="Gene3D" id="2.40.30.10">
    <property type="entry name" value="Translation factors"/>
    <property type="match status" value="2"/>
</dbReference>
<dbReference type="InterPro" id="IPR004539">
    <property type="entry name" value="Transl_elong_EF1A_euk/arc"/>
</dbReference>
<comment type="catalytic activity">
    <reaction evidence="10">
        <text>GTP + H2O = GDP + phosphate + H(+)</text>
        <dbReference type="Rhea" id="RHEA:19669"/>
        <dbReference type="ChEBI" id="CHEBI:15377"/>
        <dbReference type="ChEBI" id="CHEBI:15378"/>
        <dbReference type="ChEBI" id="CHEBI:37565"/>
        <dbReference type="ChEBI" id="CHEBI:43474"/>
        <dbReference type="ChEBI" id="CHEBI:58189"/>
        <dbReference type="EC" id="3.6.5.3"/>
    </reaction>
</comment>
<dbReference type="RefSeq" id="WP_004215971.1">
    <property type="nucleotide sequence ID" value="NC_013922.1"/>
</dbReference>
<dbReference type="InterPro" id="IPR054696">
    <property type="entry name" value="GTP-eEF1A_C"/>
</dbReference>
<dbReference type="InterPro" id="IPR050100">
    <property type="entry name" value="TRAFAC_GTPase_members"/>
</dbReference>
<keyword evidence="4 10" id="KW-0547">Nucleotide-binding</keyword>
<reference evidence="14" key="1">
    <citation type="submission" date="2010-02" db="EMBL/GenBank/DDBJ databases">
        <title>Complete sequence of chromosome of Natrialba magadii ATCC 43099.</title>
        <authorList>
            <consortium name="US DOE Joint Genome Institute"/>
            <person name="Lucas S."/>
            <person name="Copeland A."/>
            <person name="Lapidus A."/>
            <person name="Cheng J.-F."/>
            <person name="Bruce D."/>
            <person name="Goodwin L."/>
            <person name="Pitluck S."/>
            <person name="Davenport K."/>
            <person name="Saunders E."/>
            <person name="Detter J.C."/>
            <person name="Han C."/>
            <person name="Tapia R."/>
            <person name="Land M."/>
            <person name="Hauser L."/>
            <person name="Kyrpides N."/>
            <person name="Mikhailova N."/>
            <person name="De Castro R.E."/>
            <person name="Maupin-Furlow J.A."/>
            <person name="Woyke T."/>
        </authorList>
    </citation>
    <scope>NUCLEOTIDE SEQUENCE [LARGE SCALE GENOMIC DNA]</scope>
    <source>
        <strain evidence="14">ATCC 43099 / DSM 3394 / CCM 3739 / CIP 104546 / IAM 13178 / JCM 8861 / NBRC 102185 / NCIMB 2190 / MS3</strain>
    </source>
</reference>
<dbReference type="GO" id="GO:0003746">
    <property type="term" value="F:translation elongation factor activity"/>
    <property type="evidence" value="ECO:0007669"/>
    <property type="project" value="UniProtKB-UniRule"/>
</dbReference>
<dbReference type="Proteomes" id="UP000001879">
    <property type="component" value="Chromosome"/>
</dbReference>
<organism evidence="12 14">
    <name type="scientific">Natrialba magadii (strain ATCC 43099 / DSM 3394 / CCM 3739 / CIP 104546 / IAM 13178 / JCM 8861 / NBRC 102185 / NCIMB 2190 / MS3)</name>
    <name type="common">Natronobacterium magadii</name>
    <dbReference type="NCBI Taxonomy" id="547559"/>
    <lineage>
        <taxon>Archaea</taxon>
        <taxon>Methanobacteriati</taxon>
        <taxon>Methanobacteriota</taxon>
        <taxon>Stenosarchaea group</taxon>
        <taxon>Halobacteria</taxon>
        <taxon>Halobacteriales</taxon>
        <taxon>Natrialbaceae</taxon>
        <taxon>Natrialba</taxon>
    </lineage>
</organism>
<keyword evidence="14" id="KW-1185">Reference proteome</keyword>
<evidence type="ECO:0000313" key="12">
    <source>
        <dbReference type="EMBL" id="ADD06811.1"/>
    </source>
</evidence>
<dbReference type="EMBL" id="AOHS01000044">
    <property type="protein sequence ID" value="ELY27753.1"/>
    <property type="molecule type" value="Genomic_DNA"/>
</dbReference>
<keyword evidence="8 10" id="KW-0648">Protein biosynthesis</keyword>
<dbReference type="GO" id="GO:0000287">
    <property type="term" value="F:magnesium ion binding"/>
    <property type="evidence" value="ECO:0007669"/>
    <property type="project" value="UniProtKB-UniRule"/>
</dbReference>
<dbReference type="FunFam" id="2.40.30.10:FF:000005">
    <property type="entry name" value="Elongation factor 1-alpha"/>
    <property type="match status" value="1"/>
</dbReference>
<proteinExistence type="inferred from homology"/>
<comment type="function">
    <text evidence="10">GTP hydrolase that promotes the GTP-dependent binding of aminoacyl-tRNA to the A-site of ribosomes during protein biosynthesis.</text>
</comment>
<dbReference type="Pfam" id="PF03144">
    <property type="entry name" value="GTP_EFTU_D2"/>
    <property type="match status" value="1"/>
</dbReference>
<dbReference type="PANTHER" id="PTHR23115">
    <property type="entry name" value="TRANSLATION FACTOR"/>
    <property type="match status" value="1"/>
</dbReference>
<evidence type="ECO:0000256" key="3">
    <source>
        <dbReference type="ARBA" id="ARBA00022723"/>
    </source>
</evidence>
<dbReference type="PROSITE" id="PS51722">
    <property type="entry name" value="G_TR_2"/>
    <property type="match status" value="1"/>
</dbReference>
<accession>D3SSG6</accession>
<dbReference type="CDD" id="cd01883">
    <property type="entry name" value="EF1_alpha"/>
    <property type="match status" value="1"/>
</dbReference>
<dbReference type="GO" id="GO:0003924">
    <property type="term" value="F:GTPase activity"/>
    <property type="evidence" value="ECO:0007669"/>
    <property type="project" value="UniProtKB-UniRule"/>
</dbReference>
<comment type="similarity">
    <text evidence="10">Belongs to the TRAFAC class translation factor GTPase superfamily. Classic translation factor GTPase family. EF-Tu/EF-1A subfamily.</text>
</comment>
<dbReference type="PaxDb" id="547559-Nmag_3261"/>